<dbReference type="AlphaFoldDB" id="A0A5C7I805"/>
<dbReference type="EMBL" id="VAHF01000003">
    <property type="protein sequence ID" value="TXG65277.1"/>
    <property type="molecule type" value="Genomic_DNA"/>
</dbReference>
<organism evidence="1 2">
    <name type="scientific">Acer yangbiense</name>
    <dbReference type="NCBI Taxonomy" id="1000413"/>
    <lineage>
        <taxon>Eukaryota</taxon>
        <taxon>Viridiplantae</taxon>
        <taxon>Streptophyta</taxon>
        <taxon>Embryophyta</taxon>
        <taxon>Tracheophyta</taxon>
        <taxon>Spermatophyta</taxon>
        <taxon>Magnoliopsida</taxon>
        <taxon>eudicotyledons</taxon>
        <taxon>Gunneridae</taxon>
        <taxon>Pentapetalae</taxon>
        <taxon>rosids</taxon>
        <taxon>malvids</taxon>
        <taxon>Sapindales</taxon>
        <taxon>Sapindaceae</taxon>
        <taxon>Hippocastanoideae</taxon>
        <taxon>Acereae</taxon>
        <taxon>Acer</taxon>
    </lineage>
</organism>
<evidence type="ECO:0000313" key="2">
    <source>
        <dbReference type="Proteomes" id="UP000323000"/>
    </source>
</evidence>
<keyword evidence="2" id="KW-1185">Reference proteome</keyword>
<gene>
    <name evidence="1" type="ORF">EZV62_006552</name>
</gene>
<reference evidence="2" key="1">
    <citation type="journal article" date="2019" name="Gigascience">
        <title>De novo genome assembly of the endangered Acer yangbiense, a plant species with extremely small populations endemic to Yunnan Province, China.</title>
        <authorList>
            <person name="Yang J."/>
            <person name="Wariss H.M."/>
            <person name="Tao L."/>
            <person name="Zhang R."/>
            <person name="Yun Q."/>
            <person name="Hollingsworth P."/>
            <person name="Dao Z."/>
            <person name="Luo G."/>
            <person name="Guo H."/>
            <person name="Ma Y."/>
            <person name="Sun W."/>
        </authorList>
    </citation>
    <scope>NUCLEOTIDE SEQUENCE [LARGE SCALE GENOMIC DNA]</scope>
    <source>
        <strain evidence="2">cv. Malutang</strain>
    </source>
</reference>
<sequence>MSYRPILHLQIRMVAGWPRLAHFTSLGDVSEHVTPKARYQRRQFGVTCADTSYHVVNLALTGQVIVISNDVIIHTTICVVVESMAGERDAEEAGLKWVGPPHSTHAVKFPKEGPCIIRRRSYAWYGEELAKGKLTLDLGDNIKGKGTIQGVPITGNSSLLGQQP</sequence>
<comment type="caution">
    <text evidence="1">The sequence shown here is derived from an EMBL/GenBank/DDBJ whole genome shotgun (WGS) entry which is preliminary data.</text>
</comment>
<evidence type="ECO:0000313" key="1">
    <source>
        <dbReference type="EMBL" id="TXG65277.1"/>
    </source>
</evidence>
<name>A0A5C7I805_9ROSI</name>
<protein>
    <submittedName>
        <fullName evidence="1">Uncharacterized protein</fullName>
    </submittedName>
</protein>
<proteinExistence type="predicted"/>
<dbReference type="Proteomes" id="UP000323000">
    <property type="component" value="Chromosome 3"/>
</dbReference>
<accession>A0A5C7I805</accession>